<evidence type="ECO:0000313" key="3">
    <source>
        <dbReference type="Proteomes" id="UP000243819"/>
    </source>
</evidence>
<protein>
    <submittedName>
        <fullName evidence="2">Glycerophosphoryl diester phosphodiesterase</fullName>
    </submittedName>
</protein>
<organism evidence="2 3">
    <name type="scientific">Anaerobranca gottschalkii DSM 13577</name>
    <dbReference type="NCBI Taxonomy" id="1120990"/>
    <lineage>
        <taxon>Bacteria</taxon>
        <taxon>Bacillati</taxon>
        <taxon>Bacillota</taxon>
        <taxon>Clostridia</taxon>
        <taxon>Eubacteriales</taxon>
        <taxon>Proteinivoracaceae</taxon>
        <taxon>Anaerobranca</taxon>
    </lineage>
</organism>
<keyword evidence="3" id="KW-1185">Reference proteome</keyword>
<accession>A0A1I0CFD0</accession>
<dbReference type="CDD" id="cd08563">
    <property type="entry name" value="GDPD_TtGDE_like"/>
    <property type="match status" value="1"/>
</dbReference>
<dbReference type="OrthoDB" id="384721at2"/>
<proteinExistence type="predicted"/>
<gene>
    <name evidence="2" type="ORF">SAMN03080614_10713</name>
</gene>
<name>A0A1I0CFD0_9FIRM</name>
<feature type="domain" description="GP-PDE" evidence="1">
    <location>
        <begin position="2"/>
        <end position="238"/>
    </location>
</feature>
<dbReference type="GO" id="GO:0008081">
    <property type="term" value="F:phosphoric diester hydrolase activity"/>
    <property type="evidence" value="ECO:0007669"/>
    <property type="project" value="InterPro"/>
</dbReference>
<dbReference type="Proteomes" id="UP000243819">
    <property type="component" value="Unassembled WGS sequence"/>
</dbReference>
<dbReference type="PANTHER" id="PTHR46211">
    <property type="entry name" value="GLYCEROPHOSPHORYL DIESTER PHOSPHODIESTERASE"/>
    <property type="match status" value="1"/>
</dbReference>
<dbReference type="Pfam" id="PF03009">
    <property type="entry name" value="GDPD"/>
    <property type="match status" value="1"/>
</dbReference>
<reference evidence="3" key="1">
    <citation type="submission" date="2016-10" db="EMBL/GenBank/DDBJ databases">
        <authorList>
            <person name="Varghese N."/>
            <person name="Submissions S."/>
        </authorList>
    </citation>
    <scope>NUCLEOTIDE SEQUENCE [LARGE SCALE GENOMIC DNA]</scope>
    <source>
        <strain evidence="3">DSM 13577</strain>
    </source>
</reference>
<dbReference type="EMBL" id="FOIF01000071">
    <property type="protein sequence ID" value="SET18108.1"/>
    <property type="molecule type" value="Genomic_DNA"/>
</dbReference>
<dbReference type="SUPFAM" id="SSF51695">
    <property type="entry name" value="PLC-like phosphodiesterases"/>
    <property type="match status" value="1"/>
</dbReference>
<dbReference type="RefSeq" id="WP_091351476.1">
    <property type="nucleotide sequence ID" value="NZ_FOIF01000071.1"/>
</dbReference>
<dbReference type="InterPro" id="IPR030395">
    <property type="entry name" value="GP_PDE_dom"/>
</dbReference>
<sequence>MTKIIAHRGASAIAPENTMPAFKKAIEMGCKGIETDVHMTKDGVLVLCHDEQVDRTTNGKGYIKDYTLKELKKLDAGVKFSEEFAGVKIPTLEELLIYLFDKDIYLNIEIKLGGFYYPDIEAKVLELLYKYNYVEKSIISSFNHYSLVEVRKLDSDIKTAILYMEGLYKPWEYAKTVGATALHPYIEGVTEEIIKEAKLNKMPVTVFTVDEREEISKFINYGVNGIITNHPDIGLALLKNKK</sequence>
<evidence type="ECO:0000259" key="1">
    <source>
        <dbReference type="PROSITE" id="PS51704"/>
    </source>
</evidence>
<dbReference type="PROSITE" id="PS51704">
    <property type="entry name" value="GP_PDE"/>
    <property type="match status" value="1"/>
</dbReference>
<evidence type="ECO:0000313" key="2">
    <source>
        <dbReference type="EMBL" id="SET18108.1"/>
    </source>
</evidence>
<dbReference type="GO" id="GO:0006629">
    <property type="term" value="P:lipid metabolic process"/>
    <property type="evidence" value="ECO:0007669"/>
    <property type="project" value="InterPro"/>
</dbReference>
<dbReference type="STRING" id="1120990.SAMN03080614_10713"/>
<dbReference type="InterPro" id="IPR017946">
    <property type="entry name" value="PLC-like_Pdiesterase_TIM-brl"/>
</dbReference>
<dbReference type="PANTHER" id="PTHR46211:SF1">
    <property type="entry name" value="GLYCEROPHOSPHODIESTER PHOSPHODIESTERASE, CYTOPLASMIC"/>
    <property type="match status" value="1"/>
</dbReference>
<dbReference type="Gene3D" id="3.20.20.190">
    <property type="entry name" value="Phosphatidylinositol (PI) phosphodiesterase"/>
    <property type="match status" value="1"/>
</dbReference>
<dbReference type="AlphaFoldDB" id="A0A1I0CFD0"/>